<evidence type="ECO:0000313" key="3">
    <source>
        <dbReference type="Proteomes" id="UP000310458"/>
    </source>
</evidence>
<accession>A0A5R9BD35</accession>
<dbReference type="Gene3D" id="3.40.50.1820">
    <property type="entry name" value="alpha/beta hydrolase"/>
    <property type="match status" value="1"/>
</dbReference>
<dbReference type="Pfam" id="PF20408">
    <property type="entry name" value="Abhydrolase_11"/>
    <property type="match status" value="1"/>
</dbReference>
<dbReference type="RefSeq" id="WP_138252898.1">
    <property type="nucleotide sequence ID" value="NZ_VAVZ01000017.1"/>
</dbReference>
<dbReference type="OrthoDB" id="5095936at2"/>
<organism evidence="2 3">
    <name type="scientific">Nesterenkonia salmonea</name>
    <dbReference type="NCBI Taxonomy" id="1804987"/>
    <lineage>
        <taxon>Bacteria</taxon>
        <taxon>Bacillati</taxon>
        <taxon>Actinomycetota</taxon>
        <taxon>Actinomycetes</taxon>
        <taxon>Micrococcales</taxon>
        <taxon>Micrococcaceae</taxon>
        <taxon>Nesterenkonia</taxon>
    </lineage>
</organism>
<gene>
    <name evidence="2" type="ORF">FEF26_07370</name>
</gene>
<dbReference type="SUPFAM" id="SSF53474">
    <property type="entry name" value="alpha/beta-Hydrolases"/>
    <property type="match status" value="1"/>
</dbReference>
<keyword evidence="3" id="KW-1185">Reference proteome</keyword>
<protein>
    <recommendedName>
        <fullName evidence="1">KANL3/Tex30 alpha/beta hydrolase-like domain-containing protein</fullName>
    </recommendedName>
</protein>
<dbReference type="Proteomes" id="UP000310458">
    <property type="component" value="Unassembled WGS sequence"/>
</dbReference>
<name>A0A5R9BD35_9MICC</name>
<proteinExistence type="predicted"/>
<dbReference type="InterPro" id="IPR046879">
    <property type="entry name" value="KANL3/Tex30_Abhydrolase"/>
</dbReference>
<evidence type="ECO:0000259" key="1">
    <source>
        <dbReference type="Pfam" id="PF20408"/>
    </source>
</evidence>
<feature type="domain" description="KANL3/Tex30 alpha/beta hydrolase-like" evidence="1">
    <location>
        <begin position="297"/>
        <end position="418"/>
    </location>
</feature>
<comment type="caution">
    <text evidence="2">The sequence shown here is derived from an EMBL/GenBank/DDBJ whole genome shotgun (WGS) entry which is preliminary data.</text>
</comment>
<dbReference type="EMBL" id="VAVZ01000017">
    <property type="protein sequence ID" value="TLP97417.1"/>
    <property type="molecule type" value="Genomic_DNA"/>
</dbReference>
<sequence>MPLNNIWDVPVVGGGQGNNASALIDSANHGPRTPPFRIRTSGGPTRINFEWESLRESTMHVQRASETFSQLRREVISVYEEFSASGFAHLHWEVPAWHIRLGQVVLTATATEQSLLHGTVGIERAHEAYRNMETTVHQWFHLGVRTAEGSIAVEHLVHPDGDRSFTYDWFATTLVTGGAQGIEHVLKKYPALDVILSTIIAVDKHAGLMPALMGRHEQVIDPHIASTHVLQPDGTLANYFEHVGQTAEHGDIAVSVIPRPNMEPAYAVHLPGIDVDGFEVEHGRSPMSLVDGLTNESAHMTSAVEDALAEVGAPERAEVFMTGFSLGGLHATNIAKNRDFRQKYTLRAVTTVASPITGGATAPGVKVTHFEDARDPVPHITGERPELSADRMVIEYSHLDPDIEVESIAGSAHTWEHNVDAIELLEDNDAEWLDIAERNHVDELRAQLMFGEEIETYVFDSHWQPMETPEHVLPWEAENIEDLEYLYDALKDGAQELRRLPLD</sequence>
<dbReference type="InterPro" id="IPR029058">
    <property type="entry name" value="AB_hydrolase_fold"/>
</dbReference>
<evidence type="ECO:0000313" key="2">
    <source>
        <dbReference type="EMBL" id="TLP97417.1"/>
    </source>
</evidence>
<dbReference type="AlphaFoldDB" id="A0A5R9BD35"/>
<reference evidence="2 3" key="1">
    <citation type="submission" date="2019-05" db="EMBL/GenBank/DDBJ databases">
        <title>Nesterenkonia sp. GY074 isolated from the Southern Atlantic Ocean.</title>
        <authorList>
            <person name="Zhang G."/>
        </authorList>
    </citation>
    <scope>NUCLEOTIDE SEQUENCE [LARGE SCALE GENOMIC DNA]</scope>
    <source>
        <strain evidence="2 3">GY074</strain>
    </source>
</reference>